<dbReference type="InterPro" id="IPR001405">
    <property type="entry name" value="UPF0758"/>
</dbReference>
<evidence type="ECO:0000313" key="12">
    <source>
        <dbReference type="Proteomes" id="UP000196255"/>
    </source>
</evidence>
<organism evidence="9 11">
    <name type="scientific">Ligilactobacillus salivarius</name>
    <dbReference type="NCBI Taxonomy" id="1624"/>
    <lineage>
        <taxon>Bacteria</taxon>
        <taxon>Bacillati</taxon>
        <taxon>Bacillota</taxon>
        <taxon>Bacilli</taxon>
        <taxon>Lactobacillales</taxon>
        <taxon>Lactobacillaceae</taxon>
        <taxon>Ligilactobacillus</taxon>
    </lineage>
</organism>
<keyword evidence="5" id="KW-0862">Zinc</keyword>
<evidence type="ECO:0000313" key="11">
    <source>
        <dbReference type="Proteomes" id="UP000192575"/>
    </source>
</evidence>
<reference evidence="10" key="3">
    <citation type="journal article" date="2018" name="BMC Genomics">
        <title>Whole genome sequencing and function prediction of 133 gut anaerobes isolated from chicken caecum in pure cultures.</title>
        <authorList>
            <person name="Medvecky M."/>
            <person name="Cejkova D."/>
            <person name="Polansky O."/>
            <person name="Karasova D."/>
            <person name="Kubasova T."/>
            <person name="Cizek A."/>
            <person name="Rychlik I."/>
        </authorList>
    </citation>
    <scope>NUCLEOTIDE SEQUENCE</scope>
    <source>
        <strain evidence="10">An84</strain>
    </source>
</reference>
<dbReference type="EMBL" id="NFHF01000005">
    <property type="protein sequence ID" value="OUN19020.1"/>
    <property type="molecule type" value="Genomic_DNA"/>
</dbReference>
<dbReference type="PROSITE" id="PS01302">
    <property type="entry name" value="UPF0758"/>
    <property type="match status" value="1"/>
</dbReference>
<keyword evidence="4" id="KW-0378">Hydrolase</keyword>
<gene>
    <name evidence="10" type="ORF">B5G36_03275</name>
    <name evidence="9" type="ORF">B6U56_04480</name>
    <name evidence="8" type="ORF">GKC33_04940</name>
</gene>
<evidence type="ECO:0000256" key="6">
    <source>
        <dbReference type="ARBA" id="ARBA00023049"/>
    </source>
</evidence>
<dbReference type="PANTHER" id="PTHR30471:SF3">
    <property type="entry name" value="UPF0758 PROTEIN YEES-RELATED"/>
    <property type="match status" value="1"/>
</dbReference>
<dbReference type="GO" id="GO:0008237">
    <property type="term" value="F:metallopeptidase activity"/>
    <property type="evidence" value="ECO:0007669"/>
    <property type="project" value="UniProtKB-KW"/>
</dbReference>
<feature type="domain" description="MPN" evidence="7">
    <location>
        <begin position="34"/>
        <end position="156"/>
    </location>
</feature>
<evidence type="ECO:0000313" key="9">
    <source>
        <dbReference type="EMBL" id="OQQ90546.1"/>
    </source>
</evidence>
<dbReference type="CDD" id="cd08071">
    <property type="entry name" value="MPN_DUF2466"/>
    <property type="match status" value="1"/>
</dbReference>
<dbReference type="GO" id="GO:0046872">
    <property type="term" value="F:metal ion binding"/>
    <property type="evidence" value="ECO:0007669"/>
    <property type="project" value="UniProtKB-KW"/>
</dbReference>
<dbReference type="Gene3D" id="3.40.140.10">
    <property type="entry name" value="Cytidine Deaminase, domain 2"/>
    <property type="match status" value="1"/>
</dbReference>
<evidence type="ECO:0000256" key="3">
    <source>
        <dbReference type="ARBA" id="ARBA00022723"/>
    </source>
</evidence>
<evidence type="ECO:0000313" key="13">
    <source>
        <dbReference type="Proteomes" id="UP000467635"/>
    </source>
</evidence>
<dbReference type="Proteomes" id="UP000467635">
    <property type="component" value="Unassembled WGS sequence"/>
</dbReference>
<dbReference type="InterPro" id="IPR037518">
    <property type="entry name" value="MPN"/>
</dbReference>
<dbReference type="PROSITE" id="PS50249">
    <property type="entry name" value="MPN"/>
    <property type="match status" value="1"/>
</dbReference>
<keyword evidence="6" id="KW-0482">Metalloprotease</keyword>
<reference evidence="12" key="2">
    <citation type="submission" date="2017-04" db="EMBL/GenBank/DDBJ databases">
        <title>Function of individual gut microbiota members based on whole genome sequencing of pure cultures obtained from chicken caecum.</title>
        <authorList>
            <person name="Medvecky M."/>
            <person name="Cejkova D."/>
            <person name="Polansky O."/>
            <person name="Karasova D."/>
            <person name="Kubasova T."/>
            <person name="Cizek A."/>
            <person name="Rychlik I."/>
        </authorList>
    </citation>
    <scope>NUCLEOTIDE SEQUENCE [LARGE SCALE GENOMIC DNA]</scope>
    <source>
        <strain evidence="12">An84</strain>
    </source>
</reference>
<protein>
    <submittedName>
        <fullName evidence="8">DNA repair protein RadC</fullName>
    </submittedName>
</protein>
<sequence>MNNTNETVATYKTNIEVKEIVSLKQVKIARLDWIVCSSFQLANKLIDEIGSSSQEILMVIGLNTKNEVNFLSKVFVGGINSATVEPGAIFQRLLLSNCRSFIIAHNHPSGEVTPSEQDINFTERIKKCGKILGIELIDSIIVGDEYYYSMAEEKQL</sequence>
<reference evidence="8 13" key="4">
    <citation type="submission" date="2019-11" db="EMBL/GenBank/DDBJ databases">
        <title>Draft Genome Sequence of Plant Growth-Promoting Rhizosphere-Associated Bacteria.</title>
        <authorList>
            <person name="Vasilyev I.Y."/>
            <person name="Radchenko V."/>
            <person name="Ilnitskaya E.V."/>
        </authorList>
    </citation>
    <scope>NUCLEOTIDE SEQUENCE [LARGE SCALE GENOMIC DNA]</scope>
    <source>
        <strain evidence="8 13">VRA_01-1sq_f</strain>
    </source>
</reference>
<evidence type="ECO:0000313" key="10">
    <source>
        <dbReference type="EMBL" id="OUN19020.1"/>
    </source>
</evidence>
<dbReference type="EMBL" id="WKKX01000163">
    <property type="protein sequence ID" value="MSE08083.1"/>
    <property type="molecule type" value="Genomic_DNA"/>
</dbReference>
<dbReference type="EMBL" id="NBEF01000017">
    <property type="protein sequence ID" value="OQQ90546.1"/>
    <property type="molecule type" value="Genomic_DNA"/>
</dbReference>
<name>A0A1V9RC02_9LACO</name>
<accession>A0A1V9RC02</accession>
<evidence type="ECO:0000256" key="5">
    <source>
        <dbReference type="ARBA" id="ARBA00022833"/>
    </source>
</evidence>
<evidence type="ECO:0000313" key="8">
    <source>
        <dbReference type="EMBL" id="MSE08083.1"/>
    </source>
</evidence>
<dbReference type="RefSeq" id="WP_081534369.1">
    <property type="nucleotide sequence ID" value="NZ_CP027644.1"/>
</dbReference>
<keyword evidence="3" id="KW-0479">Metal-binding</keyword>
<dbReference type="Proteomes" id="UP000196255">
    <property type="component" value="Unassembled WGS sequence"/>
</dbReference>
<reference evidence="9 11" key="1">
    <citation type="submission" date="2017-03" db="EMBL/GenBank/DDBJ databases">
        <title>Phylogenomics and comparative genomics of Lactobacillus salivarius, a mammalian gut commensal.</title>
        <authorList>
            <person name="Harris H.M."/>
        </authorList>
    </citation>
    <scope>NUCLEOTIDE SEQUENCE [LARGE SCALE GENOMIC DNA]</scope>
    <source>
        <strain evidence="9 11">JCM 1047</strain>
    </source>
</reference>
<dbReference type="InterPro" id="IPR025657">
    <property type="entry name" value="RadC_JAB"/>
</dbReference>
<evidence type="ECO:0000256" key="2">
    <source>
        <dbReference type="ARBA" id="ARBA00022670"/>
    </source>
</evidence>
<dbReference type="Proteomes" id="UP000192575">
    <property type="component" value="Unassembled WGS sequence"/>
</dbReference>
<dbReference type="Pfam" id="PF04002">
    <property type="entry name" value="RadC"/>
    <property type="match status" value="1"/>
</dbReference>
<dbReference type="PANTHER" id="PTHR30471">
    <property type="entry name" value="DNA REPAIR PROTEIN RADC"/>
    <property type="match status" value="1"/>
</dbReference>
<comment type="similarity">
    <text evidence="1">Belongs to the UPF0758 family.</text>
</comment>
<dbReference type="AlphaFoldDB" id="A0A1V9RC02"/>
<evidence type="ECO:0000256" key="4">
    <source>
        <dbReference type="ARBA" id="ARBA00022801"/>
    </source>
</evidence>
<keyword evidence="2" id="KW-0645">Protease</keyword>
<dbReference type="InterPro" id="IPR020891">
    <property type="entry name" value="UPF0758_CS"/>
</dbReference>
<dbReference type="GO" id="GO:0006508">
    <property type="term" value="P:proteolysis"/>
    <property type="evidence" value="ECO:0007669"/>
    <property type="project" value="UniProtKB-KW"/>
</dbReference>
<evidence type="ECO:0000256" key="1">
    <source>
        <dbReference type="ARBA" id="ARBA00010243"/>
    </source>
</evidence>
<comment type="caution">
    <text evidence="9">The sequence shown here is derived from an EMBL/GenBank/DDBJ whole genome shotgun (WGS) entry which is preliminary data.</text>
</comment>
<proteinExistence type="inferred from homology"/>
<dbReference type="SUPFAM" id="SSF102712">
    <property type="entry name" value="JAB1/MPN domain"/>
    <property type="match status" value="1"/>
</dbReference>
<evidence type="ECO:0000259" key="7">
    <source>
        <dbReference type="PROSITE" id="PS50249"/>
    </source>
</evidence>